<name>A0A9W9EH68_9EURO</name>
<evidence type="ECO:0008006" key="4">
    <source>
        <dbReference type="Google" id="ProtNLM"/>
    </source>
</evidence>
<evidence type="ECO:0000313" key="2">
    <source>
        <dbReference type="EMBL" id="KAJ5081699.1"/>
    </source>
</evidence>
<reference evidence="2" key="2">
    <citation type="journal article" date="2023" name="IMA Fungus">
        <title>Comparative genomic study of the Penicillium genus elucidates a diverse pangenome and 15 lateral gene transfer events.</title>
        <authorList>
            <person name="Petersen C."/>
            <person name="Sorensen T."/>
            <person name="Nielsen M.R."/>
            <person name="Sondergaard T.E."/>
            <person name="Sorensen J.L."/>
            <person name="Fitzpatrick D.A."/>
            <person name="Frisvad J.C."/>
            <person name="Nielsen K.L."/>
        </authorList>
    </citation>
    <scope>NUCLEOTIDE SEQUENCE</scope>
    <source>
        <strain evidence="2">IBT 34128</strain>
    </source>
</reference>
<gene>
    <name evidence="2" type="ORF">NUU61_009963</name>
</gene>
<dbReference type="InterPro" id="IPR012677">
    <property type="entry name" value="Nucleotide-bd_a/b_plait_sf"/>
</dbReference>
<evidence type="ECO:0000313" key="3">
    <source>
        <dbReference type="Proteomes" id="UP001141434"/>
    </source>
</evidence>
<accession>A0A9W9EH68</accession>
<dbReference type="InterPro" id="IPR035979">
    <property type="entry name" value="RBD_domain_sf"/>
</dbReference>
<dbReference type="OrthoDB" id="2935572at2759"/>
<feature type="region of interest" description="Disordered" evidence="1">
    <location>
        <begin position="21"/>
        <end position="59"/>
    </location>
</feature>
<dbReference type="GO" id="GO:0003676">
    <property type="term" value="F:nucleic acid binding"/>
    <property type="evidence" value="ECO:0007669"/>
    <property type="project" value="InterPro"/>
</dbReference>
<sequence length="287" mass="31438">MQLVLTYSVLQEVIQTPELSVASSAVPSPRRKRARAASSAKDQDEKPMDNEKPGNVAGNVAEGVGAPFPLKAKGPGLTILPHYDPNAKCTVVIKSSNTMTHADVAAVVRGGIVVQIFIRPGTNSAQVTFLDSEQANAFLKYAQSIPFHVAGCLVTVRWSNSSWVAPVYVRRQAFEGATRNLFINNVQSHITEAVIRENLLHIEGLAVLHVLFSGGTAYVSTNSIKYALVARTCLTSRAMYKHMKIGFYDDECAAPLPIRVQAQLPQPQAQRMSYFQNRYEVLAQQKL</sequence>
<dbReference type="AlphaFoldDB" id="A0A9W9EH68"/>
<dbReference type="GeneID" id="81399657"/>
<dbReference type="SUPFAM" id="SSF54928">
    <property type="entry name" value="RNA-binding domain, RBD"/>
    <property type="match status" value="1"/>
</dbReference>
<proteinExistence type="predicted"/>
<dbReference type="EMBL" id="JAPMSZ010000012">
    <property type="protein sequence ID" value="KAJ5081699.1"/>
    <property type="molecule type" value="Genomic_DNA"/>
</dbReference>
<dbReference type="RefSeq" id="XP_056506986.1">
    <property type="nucleotide sequence ID" value="XM_056660488.1"/>
</dbReference>
<reference evidence="2" key="1">
    <citation type="submission" date="2022-11" db="EMBL/GenBank/DDBJ databases">
        <authorList>
            <person name="Petersen C."/>
        </authorList>
    </citation>
    <scope>NUCLEOTIDE SEQUENCE</scope>
    <source>
        <strain evidence="2">IBT 34128</strain>
    </source>
</reference>
<dbReference type="Proteomes" id="UP001141434">
    <property type="component" value="Unassembled WGS sequence"/>
</dbReference>
<organism evidence="2 3">
    <name type="scientific">Penicillium alfredii</name>
    <dbReference type="NCBI Taxonomy" id="1506179"/>
    <lineage>
        <taxon>Eukaryota</taxon>
        <taxon>Fungi</taxon>
        <taxon>Dikarya</taxon>
        <taxon>Ascomycota</taxon>
        <taxon>Pezizomycotina</taxon>
        <taxon>Eurotiomycetes</taxon>
        <taxon>Eurotiomycetidae</taxon>
        <taxon>Eurotiales</taxon>
        <taxon>Aspergillaceae</taxon>
        <taxon>Penicillium</taxon>
    </lineage>
</organism>
<dbReference type="Gene3D" id="3.30.70.330">
    <property type="match status" value="2"/>
</dbReference>
<evidence type="ECO:0000256" key="1">
    <source>
        <dbReference type="SAM" id="MobiDB-lite"/>
    </source>
</evidence>
<feature type="compositionally biased region" description="Basic and acidic residues" evidence="1">
    <location>
        <begin position="41"/>
        <end position="52"/>
    </location>
</feature>
<keyword evidence="3" id="KW-1185">Reference proteome</keyword>
<comment type="caution">
    <text evidence="2">The sequence shown here is derived from an EMBL/GenBank/DDBJ whole genome shotgun (WGS) entry which is preliminary data.</text>
</comment>
<protein>
    <recommendedName>
        <fullName evidence="4">RRM domain-containing protein</fullName>
    </recommendedName>
</protein>